<dbReference type="EMBL" id="KN833002">
    <property type="protein sequence ID" value="KIM80709.1"/>
    <property type="molecule type" value="Genomic_DNA"/>
</dbReference>
<gene>
    <name evidence="1" type="ORF">PILCRDRAFT_513505</name>
</gene>
<keyword evidence="2" id="KW-1185">Reference proteome</keyword>
<name>A0A0C3FLX2_PILCF</name>
<organism evidence="1 2">
    <name type="scientific">Piloderma croceum (strain F 1598)</name>
    <dbReference type="NCBI Taxonomy" id="765440"/>
    <lineage>
        <taxon>Eukaryota</taxon>
        <taxon>Fungi</taxon>
        <taxon>Dikarya</taxon>
        <taxon>Basidiomycota</taxon>
        <taxon>Agaricomycotina</taxon>
        <taxon>Agaricomycetes</taxon>
        <taxon>Agaricomycetidae</taxon>
        <taxon>Atheliales</taxon>
        <taxon>Atheliaceae</taxon>
        <taxon>Piloderma</taxon>
    </lineage>
</organism>
<dbReference type="HOGENOM" id="CLU_2574705_0_0_1"/>
<dbReference type="AlphaFoldDB" id="A0A0C3FLX2"/>
<sequence length="81" mass="8948">MTCLPTRASEAGAMQLMIKEDIICGVDIVQSHGHCELFVCATLVQNCPRPGSYMTRYLEVTEVQPLYLYSALGIGPICPWL</sequence>
<dbReference type="InParanoid" id="A0A0C3FLX2"/>
<accession>A0A0C3FLX2</accession>
<proteinExistence type="predicted"/>
<protein>
    <submittedName>
        <fullName evidence="1">Uncharacterized protein</fullName>
    </submittedName>
</protein>
<reference evidence="1 2" key="1">
    <citation type="submission" date="2014-04" db="EMBL/GenBank/DDBJ databases">
        <authorList>
            <consortium name="DOE Joint Genome Institute"/>
            <person name="Kuo A."/>
            <person name="Tarkka M."/>
            <person name="Buscot F."/>
            <person name="Kohler A."/>
            <person name="Nagy L.G."/>
            <person name="Floudas D."/>
            <person name="Copeland A."/>
            <person name="Barry K.W."/>
            <person name="Cichocki N."/>
            <person name="Veneault-Fourrey C."/>
            <person name="LaButti K."/>
            <person name="Lindquist E.A."/>
            <person name="Lipzen A."/>
            <person name="Lundell T."/>
            <person name="Morin E."/>
            <person name="Murat C."/>
            <person name="Sun H."/>
            <person name="Tunlid A."/>
            <person name="Henrissat B."/>
            <person name="Grigoriev I.V."/>
            <person name="Hibbett D.S."/>
            <person name="Martin F."/>
            <person name="Nordberg H.P."/>
            <person name="Cantor M.N."/>
            <person name="Hua S.X."/>
        </authorList>
    </citation>
    <scope>NUCLEOTIDE SEQUENCE [LARGE SCALE GENOMIC DNA]</scope>
    <source>
        <strain evidence="1 2">F 1598</strain>
    </source>
</reference>
<evidence type="ECO:0000313" key="1">
    <source>
        <dbReference type="EMBL" id="KIM80709.1"/>
    </source>
</evidence>
<dbReference type="Proteomes" id="UP000054166">
    <property type="component" value="Unassembled WGS sequence"/>
</dbReference>
<reference evidence="2" key="2">
    <citation type="submission" date="2015-01" db="EMBL/GenBank/DDBJ databases">
        <title>Evolutionary Origins and Diversification of the Mycorrhizal Mutualists.</title>
        <authorList>
            <consortium name="DOE Joint Genome Institute"/>
            <consortium name="Mycorrhizal Genomics Consortium"/>
            <person name="Kohler A."/>
            <person name="Kuo A."/>
            <person name="Nagy L.G."/>
            <person name="Floudas D."/>
            <person name="Copeland A."/>
            <person name="Barry K.W."/>
            <person name="Cichocki N."/>
            <person name="Veneault-Fourrey C."/>
            <person name="LaButti K."/>
            <person name="Lindquist E.A."/>
            <person name="Lipzen A."/>
            <person name="Lundell T."/>
            <person name="Morin E."/>
            <person name="Murat C."/>
            <person name="Riley R."/>
            <person name="Ohm R."/>
            <person name="Sun H."/>
            <person name="Tunlid A."/>
            <person name="Henrissat B."/>
            <person name="Grigoriev I.V."/>
            <person name="Hibbett D.S."/>
            <person name="Martin F."/>
        </authorList>
    </citation>
    <scope>NUCLEOTIDE SEQUENCE [LARGE SCALE GENOMIC DNA]</scope>
    <source>
        <strain evidence="2">F 1598</strain>
    </source>
</reference>
<evidence type="ECO:0000313" key="2">
    <source>
        <dbReference type="Proteomes" id="UP000054166"/>
    </source>
</evidence>